<name>A0A382RK02_9ZZZZ</name>
<organism evidence="1">
    <name type="scientific">marine metagenome</name>
    <dbReference type="NCBI Taxonomy" id="408172"/>
    <lineage>
        <taxon>unclassified sequences</taxon>
        <taxon>metagenomes</taxon>
        <taxon>ecological metagenomes</taxon>
    </lineage>
</organism>
<sequence>VMLALRKLHSKEFQKKLKAEQAKK</sequence>
<accession>A0A382RK02</accession>
<proteinExistence type="predicted"/>
<reference evidence="1" key="1">
    <citation type="submission" date="2018-05" db="EMBL/GenBank/DDBJ databases">
        <authorList>
            <person name="Lanie J.A."/>
            <person name="Ng W.-L."/>
            <person name="Kazmierczak K.M."/>
            <person name="Andrzejewski T.M."/>
            <person name="Davidsen T.M."/>
            <person name="Wayne K.J."/>
            <person name="Tettelin H."/>
            <person name="Glass J.I."/>
            <person name="Rusch D."/>
            <person name="Podicherti R."/>
            <person name="Tsui H.-C.T."/>
            <person name="Winkler M.E."/>
        </authorList>
    </citation>
    <scope>NUCLEOTIDE SEQUENCE</scope>
</reference>
<dbReference type="AlphaFoldDB" id="A0A382RK02"/>
<protein>
    <submittedName>
        <fullName evidence="1">Uncharacterized protein</fullName>
    </submittedName>
</protein>
<dbReference type="EMBL" id="UINC01122023">
    <property type="protein sequence ID" value="SVC97582.1"/>
    <property type="molecule type" value="Genomic_DNA"/>
</dbReference>
<evidence type="ECO:0000313" key="1">
    <source>
        <dbReference type="EMBL" id="SVC97582.1"/>
    </source>
</evidence>
<gene>
    <name evidence="1" type="ORF">METZ01_LOCUS350436</name>
</gene>
<feature type="non-terminal residue" evidence="1">
    <location>
        <position position="1"/>
    </location>
</feature>